<dbReference type="InterPro" id="IPR033856">
    <property type="entry name" value="Trp_halogen"/>
</dbReference>
<feature type="binding site" evidence="2">
    <location>
        <position position="346"/>
    </location>
    <ligand>
        <name>L-tryptophan</name>
        <dbReference type="ChEBI" id="CHEBI:57912"/>
    </ligand>
</feature>
<feature type="binding site" evidence="2">
    <location>
        <position position="79"/>
    </location>
    <ligand>
        <name>7-chloro-L-tryptophan</name>
        <dbReference type="ChEBI" id="CHEBI:58713"/>
    </ligand>
</feature>
<dbReference type="PANTHER" id="PTHR43747">
    <property type="entry name" value="FAD-BINDING PROTEIN"/>
    <property type="match status" value="1"/>
</dbReference>
<protein>
    <submittedName>
        <fullName evidence="4">Tryptophan halogenase</fullName>
    </submittedName>
</protein>
<organism evidence="4">
    <name type="scientific">Burkholderia cenocepacia</name>
    <dbReference type="NCBI Taxonomy" id="95486"/>
    <lineage>
        <taxon>Bacteria</taxon>
        <taxon>Pseudomonadati</taxon>
        <taxon>Pseudomonadota</taxon>
        <taxon>Betaproteobacteria</taxon>
        <taxon>Burkholderiales</taxon>
        <taxon>Burkholderiaceae</taxon>
        <taxon>Burkholderia</taxon>
        <taxon>Burkholderia cepacia complex</taxon>
    </lineage>
</organism>
<dbReference type="AlphaFoldDB" id="A0A071M663"/>
<reference evidence="4" key="1">
    <citation type="submission" date="2014-04" db="EMBL/GenBank/DDBJ databases">
        <title>In planta biocontrol of soil-borne Fusarium wilt of banana through a plant endophytic bacterium, Burkholderia cenocepacia 869T2.</title>
        <authorList>
            <person name="Ho Y.-N."/>
            <person name="Chiang H.-M."/>
            <person name="Chao C.-P."/>
            <person name="Su C.-C."/>
            <person name="Hsu H.-F."/>
            <person name="Guo C.-T."/>
            <person name="Hsieh J.-L."/>
            <person name="Huang C.-C."/>
        </authorList>
    </citation>
    <scope>NUCLEOTIDE SEQUENCE [LARGE SCALE GENOMIC DNA]</scope>
    <source>
        <strain evidence="4">869T2</strain>
    </source>
</reference>
<comment type="caution">
    <text evidence="4">The sequence shown here is derived from an EMBL/GenBank/DDBJ whole genome shotgun (WGS) entry which is preliminary data.</text>
</comment>
<evidence type="ECO:0000256" key="2">
    <source>
        <dbReference type="PIRSR" id="PIRSR011396-2"/>
    </source>
</evidence>
<feature type="active site" evidence="1">
    <location>
        <position position="79"/>
    </location>
</feature>
<evidence type="ECO:0000313" key="4">
    <source>
        <dbReference type="EMBL" id="KEA56020.1"/>
    </source>
</evidence>
<feature type="binding site" evidence="2">
    <location>
        <position position="337"/>
    </location>
    <ligand>
        <name>FAD</name>
        <dbReference type="ChEBI" id="CHEBI:57692"/>
    </ligand>
</feature>
<gene>
    <name evidence="4" type="ORF">DT99_30260</name>
</gene>
<evidence type="ECO:0000256" key="3">
    <source>
        <dbReference type="SAM" id="MobiDB-lite"/>
    </source>
</evidence>
<keyword evidence="2" id="KW-0547">Nucleotide-binding</keyword>
<dbReference type="InterPro" id="IPR050816">
    <property type="entry name" value="Flavin-dep_Halogenase_NPB"/>
</dbReference>
<dbReference type="Pfam" id="PF04820">
    <property type="entry name" value="Trp_halogenase"/>
    <property type="match status" value="1"/>
</dbReference>
<feature type="region of interest" description="Disordered" evidence="3">
    <location>
        <begin position="519"/>
        <end position="538"/>
    </location>
</feature>
<keyword evidence="2" id="KW-0274">FAD</keyword>
<dbReference type="InterPro" id="IPR006905">
    <property type="entry name" value="Flavin_halogenase"/>
</dbReference>
<keyword evidence="2" id="KW-0285">Flavoprotein</keyword>
<feature type="binding site" evidence="2">
    <location>
        <position position="350"/>
    </location>
    <ligand>
        <name>FAD</name>
        <dbReference type="ChEBI" id="CHEBI:57692"/>
    </ligand>
</feature>
<feature type="binding site" evidence="2">
    <location>
        <position position="187"/>
    </location>
    <ligand>
        <name>FAD</name>
        <dbReference type="ChEBI" id="CHEBI:57692"/>
    </ligand>
</feature>
<dbReference type="SUPFAM" id="SSF51905">
    <property type="entry name" value="FAD/NAD(P)-binding domain"/>
    <property type="match status" value="1"/>
</dbReference>
<dbReference type="InterPro" id="IPR036188">
    <property type="entry name" value="FAD/NAD-bd_sf"/>
</dbReference>
<name>A0A071M663_9BURK</name>
<dbReference type="GO" id="GO:0004497">
    <property type="term" value="F:monooxygenase activity"/>
    <property type="evidence" value="ECO:0007669"/>
    <property type="project" value="InterPro"/>
</dbReference>
<dbReference type="PIRSF" id="PIRSF011396">
    <property type="entry name" value="Trp_halogenase"/>
    <property type="match status" value="1"/>
</dbReference>
<evidence type="ECO:0000256" key="1">
    <source>
        <dbReference type="PIRSR" id="PIRSR011396-1"/>
    </source>
</evidence>
<dbReference type="Gene3D" id="3.50.50.60">
    <property type="entry name" value="FAD/NAD(P)-binding domain"/>
    <property type="match status" value="1"/>
</dbReference>
<accession>A0A071M663</accession>
<dbReference type="OrthoDB" id="8868802at2"/>
<dbReference type="PANTHER" id="PTHR43747:SF4">
    <property type="entry name" value="FLAVIN-DEPENDENT TRYPTOPHAN HALOGENASE"/>
    <property type="match status" value="1"/>
</dbReference>
<feature type="binding site" evidence="2">
    <location>
        <begin position="13"/>
        <end position="16"/>
    </location>
    <ligand>
        <name>FAD</name>
        <dbReference type="ChEBI" id="CHEBI:57692"/>
    </ligand>
</feature>
<sequence>MSNPIRNIVIVGGGTAGWMSASYLVRALQQQANITLVESAAIPRIGVGEATIPSLQKVFFDFLGIPEREWMPQVNGAFKSAIRFVNWRKSPDRAPGDHFYHLFGNVPNCDGVPLTHYWLRKREQGFQQPMAYACYPQTEALDAKLAPCLADGTRQMSHAWHFDAHLVADFLKRWAVERGVKRVVDEVEQVHLDDRGYISSLSTKEGRTLEADLFIDCSGMRGLLINQALKEPFIDMSDYLLCDSAVASAVPADDARVGIEPYTSAIAMNSGWTWKIPMLGRFGSGYVFSSKFTSRDQATADFLDLWGLSDEQPLNQIKFRVGRNRRAWVNNCVSIGLSSCFLEPLESTGIYFIYAALYQLVKHFPDTSFDPRLTDAFNAEIVYMFDDCRDFVQAHYFTTSRDDTPFWRANRHDLRLSDAIQEKVERYKAGLPLTTASFDDSTYYDTFDYEFKNFWLNGNYYCIFAGLGLLPDRSLPLLRHRPESIDKAEAMFARIRREAEHLRKSLPTNHDYLRSLREGHAGLSRSQPGPTLAAPEIL</sequence>
<dbReference type="GO" id="GO:0000166">
    <property type="term" value="F:nucleotide binding"/>
    <property type="evidence" value="ECO:0007669"/>
    <property type="project" value="UniProtKB-KW"/>
</dbReference>
<dbReference type="EMBL" id="JJOA01000034">
    <property type="protein sequence ID" value="KEA56020.1"/>
    <property type="molecule type" value="Genomic_DNA"/>
</dbReference>
<proteinExistence type="predicted"/>